<dbReference type="PANTHER" id="PTHR14969:SF13">
    <property type="entry name" value="AT30094P"/>
    <property type="match status" value="1"/>
</dbReference>
<sequence length="154" mass="17492">MLLDNSILDYIGFFGPIIVIIISITKLWNQPQYLMGYVFFEIINGIINSVLKSLIRQERPAGGRSIIDEKYTGSNVYGMPSSHTQNVAFSTVFLYLVKGSPTYLILDSFILALTFYQRWKYKRHTVEQLIAGIGVGTIIAYMGFIMTKKIIYTA</sequence>
<dbReference type="GO" id="GO:0042392">
    <property type="term" value="F:sphingosine-1-phosphate phosphatase activity"/>
    <property type="evidence" value="ECO:0007669"/>
    <property type="project" value="TreeGrafter"/>
</dbReference>
<dbReference type="PANTHER" id="PTHR14969">
    <property type="entry name" value="SPHINGOSINE-1-PHOSPHATE PHOSPHOHYDROLASE"/>
    <property type="match status" value="1"/>
</dbReference>
<dbReference type="AlphaFoldDB" id="A0A6C0DMB7"/>
<organism evidence="3">
    <name type="scientific">viral metagenome</name>
    <dbReference type="NCBI Taxonomy" id="1070528"/>
    <lineage>
        <taxon>unclassified sequences</taxon>
        <taxon>metagenomes</taxon>
        <taxon>organismal metagenomes</taxon>
    </lineage>
</organism>
<dbReference type="Gene3D" id="1.20.144.10">
    <property type="entry name" value="Phosphatidic acid phosphatase type 2/haloperoxidase"/>
    <property type="match status" value="1"/>
</dbReference>
<feature type="domain" description="Phosphatidic acid phosphatase type 2/haloperoxidase" evidence="2">
    <location>
        <begin position="34"/>
        <end position="149"/>
    </location>
</feature>
<evidence type="ECO:0000256" key="1">
    <source>
        <dbReference type="SAM" id="Phobius"/>
    </source>
</evidence>
<keyword evidence="1" id="KW-0812">Transmembrane</keyword>
<evidence type="ECO:0000259" key="2">
    <source>
        <dbReference type="Pfam" id="PF01569"/>
    </source>
</evidence>
<protein>
    <recommendedName>
        <fullName evidence="2">Phosphatidic acid phosphatase type 2/haloperoxidase domain-containing protein</fullName>
    </recommendedName>
</protein>
<dbReference type="InterPro" id="IPR000326">
    <property type="entry name" value="PAP2/HPO"/>
</dbReference>
<accession>A0A6C0DMB7</accession>
<dbReference type="Pfam" id="PF01569">
    <property type="entry name" value="PAP2"/>
    <property type="match status" value="1"/>
</dbReference>
<dbReference type="InterPro" id="IPR036938">
    <property type="entry name" value="PAP2/HPO_sf"/>
</dbReference>
<feature type="transmembrane region" description="Helical" evidence="1">
    <location>
        <begin position="128"/>
        <end position="147"/>
    </location>
</feature>
<dbReference type="SUPFAM" id="SSF48317">
    <property type="entry name" value="Acid phosphatase/Vanadium-dependent haloperoxidase"/>
    <property type="match status" value="1"/>
</dbReference>
<evidence type="ECO:0000313" key="3">
    <source>
        <dbReference type="EMBL" id="QHT17482.1"/>
    </source>
</evidence>
<feature type="transmembrane region" description="Helical" evidence="1">
    <location>
        <begin position="92"/>
        <end position="116"/>
    </location>
</feature>
<dbReference type="EMBL" id="MN739637">
    <property type="protein sequence ID" value="QHT17482.1"/>
    <property type="molecule type" value="Genomic_DNA"/>
</dbReference>
<keyword evidence="1" id="KW-0472">Membrane</keyword>
<feature type="transmembrane region" description="Helical" evidence="1">
    <location>
        <begin position="7"/>
        <end position="28"/>
    </location>
</feature>
<keyword evidence="1" id="KW-1133">Transmembrane helix</keyword>
<reference evidence="3" key="1">
    <citation type="journal article" date="2020" name="Nature">
        <title>Giant virus diversity and host interactions through global metagenomics.</title>
        <authorList>
            <person name="Schulz F."/>
            <person name="Roux S."/>
            <person name="Paez-Espino D."/>
            <person name="Jungbluth S."/>
            <person name="Walsh D.A."/>
            <person name="Denef V.J."/>
            <person name="McMahon K.D."/>
            <person name="Konstantinidis K.T."/>
            <person name="Eloe-Fadrosh E.A."/>
            <person name="Kyrpides N.C."/>
            <person name="Woyke T."/>
        </authorList>
    </citation>
    <scope>NUCLEOTIDE SEQUENCE</scope>
    <source>
        <strain evidence="3">GVMAG-M-3300023174-24</strain>
    </source>
</reference>
<feature type="transmembrane region" description="Helical" evidence="1">
    <location>
        <begin position="34"/>
        <end position="55"/>
    </location>
</feature>
<name>A0A6C0DMB7_9ZZZZ</name>
<proteinExistence type="predicted"/>